<protein>
    <recommendedName>
        <fullName evidence="3">Disintegrin and metalloproteinase domain-containing protein B</fullName>
    </recommendedName>
</protein>
<dbReference type="Gene3D" id="3.40.470.10">
    <property type="entry name" value="Uracil-DNA glycosylase-like domain"/>
    <property type="match status" value="1"/>
</dbReference>
<feature type="region of interest" description="Disordered" evidence="5">
    <location>
        <begin position="921"/>
        <end position="956"/>
    </location>
</feature>
<evidence type="ECO:0000256" key="2">
    <source>
        <dbReference type="ARBA" id="ARBA00056552"/>
    </source>
</evidence>
<keyword evidence="4" id="KW-0479">Metal-binding</keyword>
<keyword evidence="6" id="KW-0812">Transmembrane</keyword>
<feature type="transmembrane region" description="Helical" evidence="6">
    <location>
        <begin position="812"/>
        <end position="837"/>
    </location>
</feature>
<evidence type="ECO:0000256" key="6">
    <source>
        <dbReference type="SAM" id="Phobius"/>
    </source>
</evidence>
<dbReference type="SUPFAM" id="SSF57552">
    <property type="entry name" value="Blood coagulation inhibitor (disintegrin)"/>
    <property type="match status" value="1"/>
</dbReference>
<evidence type="ECO:0000313" key="9">
    <source>
        <dbReference type="EMBL" id="KAF3128043.1"/>
    </source>
</evidence>
<feature type="binding site" evidence="4">
    <location>
        <position position="536"/>
    </location>
    <ligand>
        <name>Zn(2+)</name>
        <dbReference type="ChEBI" id="CHEBI:29105"/>
        <note>catalytic</note>
    </ligand>
</feature>
<keyword evidence="4" id="KW-0862">Zinc</keyword>
<feature type="transmembrane region" description="Helical" evidence="6">
    <location>
        <begin position="103"/>
        <end position="122"/>
    </location>
</feature>
<evidence type="ECO:0000256" key="5">
    <source>
        <dbReference type="SAM" id="MobiDB-lite"/>
    </source>
</evidence>
<dbReference type="Proteomes" id="UP000480548">
    <property type="component" value="Unassembled WGS sequence"/>
</dbReference>
<dbReference type="InterPro" id="IPR036895">
    <property type="entry name" value="Uracil-DNA_glycosylase-like_sf"/>
</dbReference>
<dbReference type="SUPFAM" id="SSF55486">
    <property type="entry name" value="Metalloproteases ('zincins'), catalytic domain"/>
    <property type="match status" value="1"/>
</dbReference>
<dbReference type="GO" id="GO:0046872">
    <property type="term" value="F:metal ion binding"/>
    <property type="evidence" value="ECO:0007669"/>
    <property type="project" value="UniProtKB-KW"/>
</dbReference>
<evidence type="ECO:0000313" key="10">
    <source>
        <dbReference type="Proteomes" id="UP000480548"/>
    </source>
</evidence>
<proteinExistence type="predicted"/>
<comment type="function">
    <text evidence="2">Probable zinc protease.</text>
</comment>
<dbReference type="CDD" id="cd04271">
    <property type="entry name" value="ZnMc_ADAM_fungal"/>
    <property type="match status" value="1"/>
</dbReference>
<feature type="domain" description="Peptidase M12B" evidence="8">
    <location>
        <begin position="383"/>
        <end position="599"/>
    </location>
</feature>
<evidence type="ECO:0000259" key="8">
    <source>
        <dbReference type="PROSITE" id="PS50215"/>
    </source>
</evidence>
<dbReference type="InterPro" id="IPR036436">
    <property type="entry name" value="Disintegrin_dom_sf"/>
</dbReference>
<keyword evidence="6" id="KW-0472">Membrane</keyword>
<feature type="binding site" evidence="4">
    <location>
        <position position="546"/>
    </location>
    <ligand>
        <name>Zn(2+)</name>
        <dbReference type="ChEBI" id="CHEBI:29105"/>
        <note>catalytic</note>
    </ligand>
</feature>
<dbReference type="PANTHER" id="PTHR11905">
    <property type="entry name" value="ADAM A DISINTEGRIN AND METALLOPROTEASE DOMAIN"/>
    <property type="match status" value="1"/>
</dbReference>
<dbReference type="InterPro" id="IPR006586">
    <property type="entry name" value="ADAM_Cys-rich"/>
</dbReference>
<gene>
    <name evidence="9" type="ORF">TWF703_009800</name>
</gene>
<organism evidence="9 10">
    <name type="scientific">Orbilia oligospora</name>
    <name type="common">Nematode-trapping fungus</name>
    <name type="synonym">Arthrobotrys oligospora</name>
    <dbReference type="NCBI Taxonomy" id="2813651"/>
    <lineage>
        <taxon>Eukaryota</taxon>
        <taxon>Fungi</taxon>
        <taxon>Dikarya</taxon>
        <taxon>Ascomycota</taxon>
        <taxon>Pezizomycotina</taxon>
        <taxon>Orbiliomycetes</taxon>
        <taxon>Orbiliales</taxon>
        <taxon>Orbiliaceae</taxon>
        <taxon>Orbilia</taxon>
    </lineage>
</organism>
<dbReference type="Pfam" id="PF13688">
    <property type="entry name" value="Reprolysin_5"/>
    <property type="match status" value="1"/>
</dbReference>
<dbReference type="InterPro" id="IPR024079">
    <property type="entry name" value="MetalloPept_cat_dom_sf"/>
</dbReference>
<feature type="region of interest" description="Disordered" evidence="5">
    <location>
        <begin position="864"/>
        <end position="902"/>
    </location>
</feature>
<name>A0A7C8NRD9_ORBOL</name>
<dbReference type="Gene3D" id="3.40.390.10">
    <property type="entry name" value="Collagenase (Catalytic Domain)"/>
    <property type="match status" value="1"/>
</dbReference>
<evidence type="ECO:0000256" key="3">
    <source>
        <dbReference type="ARBA" id="ARBA00074021"/>
    </source>
</evidence>
<dbReference type="EMBL" id="WIQZ01000074">
    <property type="protein sequence ID" value="KAF3128043.1"/>
    <property type="molecule type" value="Genomic_DNA"/>
</dbReference>
<evidence type="ECO:0000259" key="7">
    <source>
        <dbReference type="PROSITE" id="PS50214"/>
    </source>
</evidence>
<dbReference type="Gene3D" id="4.10.70.10">
    <property type="entry name" value="Disintegrin domain"/>
    <property type="match status" value="1"/>
</dbReference>
<dbReference type="SMART" id="SM00608">
    <property type="entry name" value="ACR"/>
    <property type="match status" value="1"/>
</dbReference>
<dbReference type="InterPro" id="IPR001762">
    <property type="entry name" value="Disintegrin_dom"/>
</dbReference>
<dbReference type="GO" id="GO:0006508">
    <property type="term" value="P:proteolysis"/>
    <property type="evidence" value="ECO:0007669"/>
    <property type="project" value="InterPro"/>
</dbReference>
<feature type="active site" evidence="4">
    <location>
        <position position="537"/>
    </location>
</feature>
<sequence>MSAKRKATDSASSAAGKKPKAATITGFFSAAPSSSKTPFDKAAWAAKLSPQQRELLKLEIDTLDASWLAVLKDALLEPSFLKLKAYLKEEFKANRAYPPANDVYSWIGALITGVLLSLLLTFSHAHSIARRAPVPSVGLIKDVKIHADGTSQRIHAFSDFSITFSIDRPYQQIKLSLEPNHDVVDHNVKIEYMGADGKIVQAENIDRSQEKVFKGTSYLMGEHGWEYAGHARIYVYKDGESPLFGGAFAIHGNDHHIQLRSGYMQTKHDEDPHLDGEEEFMVVVRDSDINQGIRSQHKRGIEAEKSCGSDDLAFNTDPNHKIRRQIMESAGMKRDVSWNPLGANSIFGRMKKRQVDNSSGGFGGGINLRSVIGSTVGCPSTRKVALMGIVADCEYVASFGNNGERVRQNIISVVNEASTLFESTFNITLGLANLIVSNPNETCPVTPPQTAPWNLRCSSNTTIEDRLNILSEWRGTKSGDGLAFWTQLTNCPTGASVGLAWLGLLCQSEANRQNTNFVSGANVVARTNQEYKVLAHEVGHTFGAVHDCTSAACQDEAYVATSQCCPFSSNGCDAGGRFIMNPSTGDSITQFSACTVGNICTGLSRGTVNMNCLSANRNIPTIVAGVCGNGIVEEGEECDSGGDSTCCDPSTCRFRTGAVCDPTNEECCTGTCQFAPNTQVCRPSNGPCDPEETCSGSSSSCPADVTTPDGQSCGDANAGTYCASGHCTNRDAQCRSLVGVLQGVNNNTRSCDDVNCQLTCTSPQLGQGVCYGMQQWFVDGTRCGSGVCRSGSCVGNSVFNDVRSWIQRHLPLVIGLSAGIGGLIVLSILWCCIRSCIRRVKRRKLRSQPPIFIPPQDMGYVAPPYAPSNAGRRLSRRDGSQNRGVGGNMPPPPPQQMPPNQFGYDQQYYMEQAAALDYYNNMRTNSGNLQQPGNAPPYAPPYGQQEPQRGQSVRYA</sequence>
<keyword evidence="1" id="KW-1015">Disulfide bond</keyword>
<reference evidence="9 10" key="1">
    <citation type="submission" date="2019-06" db="EMBL/GenBank/DDBJ databases">
        <authorList>
            <person name="Palmer J.M."/>
        </authorList>
    </citation>
    <scope>NUCLEOTIDE SEQUENCE [LARGE SCALE GENOMIC DNA]</scope>
    <source>
        <strain evidence="9 10">TWF703</strain>
    </source>
</reference>
<dbReference type="PANTHER" id="PTHR11905:SF159">
    <property type="entry name" value="ADAM METALLOPROTEASE"/>
    <property type="match status" value="1"/>
</dbReference>
<feature type="region of interest" description="Disordered" evidence="5">
    <location>
        <begin position="1"/>
        <end position="21"/>
    </location>
</feature>
<feature type="domain" description="Disintegrin" evidence="7">
    <location>
        <begin position="624"/>
        <end position="709"/>
    </location>
</feature>
<comment type="caution">
    <text evidence="9">The sequence shown here is derived from an EMBL/GenBank/DDBJ whole genome shotgun (WGS) entry which is preliminary data.</text>
</comment>
<dbReference type="Pfam" id="PF00200">
    <property type="entry name" value="Disintegrin"/>
    <property type="match status" value="1"/>
</dbReference>
<dbReference type="InterPro" id="IPR001590">
    <property type="entry name" value="Peptidase_M12B"/>
</dbReference>
<evidence type="ECO:0000256" key="1">
    <source>
        <dbReference type="ARBA" id="ARBA00023157"/>
    </source>
</evidence>
<feature type="binding site" evidence="4">
    <location>
        <position position="540"/>
    </location>
    <ligand>
        <name>Zn(2+)</name>
        <dbReference type="ChEBI" id="CHEBI:29105"/>
        <note>catalytic</note>
    </ligand>
</feature>
<dbReference type="FunFam" id="4.10.70.10:FF:000003">
    <property type="entry name" value="Disintegrin and metalloproteinase domain-containing protein 17"/>
    <property type="match status" value="1"/>
</dbReference>
<dbReference type="PROSITE" id="PS50214">
    <property type="entry name" value="DISINTEGRIN_2"/>
    <property type="match status" value="1"/>
</dbReference>
<dbReference type="GO" id="GO:0004222">
    <property type="term" value="F:metalloendopeptidase activity"/>
    <property type="evidence" value="ECO:0007669"/>
    <property type="project" value="InterPro"/>
</dbReference>
<dbReference type="AlphaFoldDB" id="A0A7C8NRD9"/>
<comment type="caution">
    <text evidence="4">Lacks conserved residue(s) required for the propagation of feature annotation.</text>
</comment>
<accession>A0A7C8NRD9</accession>
<evidence type="ECO:0000256" key="4">
    <source>
        <dbReference type="PROSITE-ProRule" id="PRU00276"/>
    </source>
</evidence>
<dbReference type="InterPro" id="IPR034028">
    <property type="entry name" value="ZnMc_ADAM_fungal"/>
</dbReference>
<dbReference type="SMART" id="SM00050">
    <property type="entry name" value="DISIN"/>
    <property type="match status" value="1"/>
</dbReference>
<dbReference type="PROSITE" id="PS50215">
    <property type="entry name" value="ADAM_MEPRO"/>
    <property type="match status" value="1"/>
</dbReference>
<keyword evidence="6" id="KW-1133">Transmembrane helix</keyword>